<dbReference type="Proteomes" id="UP001556367">
    <property type="component" value="Unassembled WGS sequence"/>
</dbReference>
<reference evidence="2" key="1">
    <citation type="submission" date="2024-06" db="EMBL/GenBank/DDBJ databases">
        <title>Multi-omics analyses provide insights into the biosynthesis of the anticancer antibiotic pleurotin in Hohenbuehelia grisea.</title>
        <authorList>
            <person name="Weaver J.A."/>
            <person name="Alberti F."/>
        </authorList>
    </citation>
    <scope>NUCLEOTIDE SEQUENCE [LARGE SCALE GENOMIC DNA]</scope>
    <source>
        <strain evidence="2">T-177</strain>
    </source>
</reference>
<dbReference type="EMBL" id="JASNQZ010000003">
    <property type="protein sequence ID" value="KAL0958915.1"/>
    <property type="molecule type" value="Genomic_DNA"/>
</dbReference>
<protein>
    <submittedName>
        <fullName evidence="1">Uncharacterized protein</fullName>
    </submittedName>
</protein>
<evidence type="ECO:0000313" key="1">
    <source>
        <dbReference type="EMBL" id="KAL0958915.1"/>
    </source>
</evidence>
<gene>
    <name evidence="1" type="ORF">HGRIS_014232</name>
</gene>
<name>A0ABR3JUQ6_9AGAR</name>
<comment type="caution">
    <text evidence="1">The sequence shown here is derived from an EMBL/GenBank/DDBJ whole genome shotgun (WGS) entry which is preliminary data.</text>
</comment>
<keyword evidence="2" id="KW-1185">Reference proteome</keyword>
<sequence length="117" mass="13002">MQNTSPSWTARGNVCIGGGDFDREDYADIANLWAIPLMWRSKIENPASRPQSALDPDWSNYFLELEGLLLAPAGAPDEHKYRRVGRWAASAAVPTEPSTMPFPTWIDEVPVMSVILV</sequence>
<proteinExistence type="predicted"/>
<evidence type="ECO:0000313" key="2">
    <source>
        <dbReference type="Proteomes" id="UP001556367"/>
    </source>
</evidence>
<accession>A0ABR3JUQ6</accession>
<organism evidence="1 2">
    <name type="scientific">Hohenbuehelia grisea</name>
    <dbReference type="NCBI Taxonomy" id="104357"/>
    <lineage>
        <taxon>Eukaryota</taxon>
        <taxon>Fungi</taxon>
        <taxon>Dikarya</taxon>
        <taxon>Basidiomycota</taxon>
        <taxon>Agaricomycotina</taxon>
        <taxon>Agaricomycetes</taxon>
        <taxon>Agaricomycetidae</taxon>
        <taxon>Agaricales</taxon>
        <taxon>Pleurotineae</taxon>
        <taxon>Pleurotaceae</taxon>
        <taxon>Hohenbuehelia</taxon>
    </lineage>
</organism>